<dbReference type="NCBIfam" id="NF002791">
    <property type="entry name" value="PRK02913.1"/>
    <property type="match status" value="1"/>
</dbReference>
<evidence type="ECO:0000256" key="4">
    <source>
        <dbReference type="ARBA" id="ARBA00022692"/>
    </source>
</evidence>
<dbReference type="PIRSF" id="PIRSF020687">
    <property type="entry name" value="UCP020687"/>
    <property type="match status" value="1"/>
</dbReference>
<dbReference type="EMBL" id="MUYB01000004">
    <property type="protein sequence ID" value="OOS07162.1"/>
    <property type="molecule type" value="Genomic_DNA"/>
</dbReference>
<dbReference type="Proteomes" id="UP000190023">
    <property type="component" value="Unassembled WGS sequence"/>
</dbReference>
<keyword evidence="4 7" id="KW-0812">Transmembrane</keyword>
<name>A0A1T0BB17_9PAST</name>
<evidence type="ECO:0000313" key="8">
    <source>
        <dbReference type="EMBL" id="OOS07162.1"/>
    </source>
</evidence>
<evidence type="ECO:0000256" key="1">
    <source>
        <dbReference type="ARBA" id="ARBA00004651"/>
    </source>
</evidence>
<dbReference type="AlphaFoldDB" id="A0A1T0BB17"/>
<dbReference type="InterPro" id="IPR009328">
    <property type="entry name" value="DUF986"/>
</dbReference>
<gene>
    <name evidence="8" type="ORF">B0188_01180</name>
</gene>
<dbReference type="HAMAP" id="MF_01071">
    <property type="entry name" value="UPF0266"/>
    <property type="match status" value="1"/>
</dbReference>
<accession>A0A1T0BB17</accession>
<organism evidence="8 9">
    <name type="scientific">[Haemophilus] felis</name>
    <dbReference type="NCBI Taxonomy" id="123822"/>
    <lineage>
        <taxon>Bacteria</taxon>
        <taxon>Pseudomonadati</taxon>
        <taxon>Pseudomonadota</taxon>
        <taxon>Gammaproteobacteria</taxon>
        <taxon>Pasteurellales</taxon>
        <taxon>Pasteurellaceae</taxon>
    </lineage>
</organism>
<keyword evidence="9" id="KW-1185">Reference proteome</keyword>
<evidence type="ECO:0000256" key="6">
    <source>
        <dbReference type="ARBA" id="ARBA00023136"/>
    </source>
</evidence>
<comment type="caution">
    <text evidence="8">The sequence shown here is derived from an EMBL/GenBank/DDBJ whole genome shotgun (WGS) entry which is preliminary data.</text>
</comment>
<evidence type="ECO:0000256" key="3">
    <source>
        <dbReference type="ARBA" id="ARBA00022475"/>
    </source>
</evidence>
<dbReference type="GO" id="GO:0005886">
    <property type="term" value="C:plasma membrane"/>
    <property type="evidence" value="ECO:0007669"/>
    <property type="project" value="UniProtKB-SubCell"/>
</dbReference>
<comment type="caution">
    <text evidence="7">Lacks conserved residue(s) required for the propagation of feature annotation.</text>
</comment>
<keyword evidence="6 7" id="KW-0472">Membrane</keyword>
<evidence type="ECO:0000313" key="9">
    <source>
        <dbReference type="Proteomes" id="UP000190023"/>
    </source>
</evidence>
<keyword evidence="5 7" id="KW-1133">Transmembrane helix</keyword>
<evidence type="ECO:0000256" key="5">
    <source>
        <dbReference type="ARBA" id="ARBA00022989"/>
    </source>
</evidence>
<sequence length="151" mass="17170">MTNIILLLGILLAFAYAIYDQVIMDRHHGKTQLAVVLKRQGGVDMWISIGLIVLTIAQGVQAGIRPLTLFLLVFCILLAVYIAFIRTPRLLLKAHGFFFGNLFFDYQQIRQLNVAEGQILVIDLHNGRRLLVRIEQAQDLDNVVNFFGDYK</sequence>
<reference evidence="8 9" key="1">
    <citation type="submission" date="2017-02" db="EMBL/GenBank/DDBJ databases">
        <title>Draft genome sequence of Haemophilus felis CCUG 31170 type strain.</title>
        <authorList>
            <person name="Engstrom-Jakobsson H."/>
            <person name="Salva-Serra F."/>
            <person name="Thorell K."/>
            <person name="Gonzales-Siles L."/>
            <person name="Karlsson R."/>
            <person name="Boulund F."/>
            <person name="Engstrand L."/>
            <person name="Kristiansson E."/>
            <person name="Moore E."/>
        </authorList>
    </citation>
    <scope>NUCLEOTIDE SEQUENCE [LARGE SCALE GENOMIC DNA]</scope>
    <source>
        <strain evidence="8 9">CCUG 31170</strain>
    </source>
</reference>
<feature type="transmembrane region" description="Helical" evidence="7">
    <location>
        <begin position="41"/>
        <end position="60"/>
    </location>
</feature>
<evidence type="ECO:0000256" key="7">
    <source>
        <dbReference type="HAMAP-Rule" id="MF_01071"/>
    </source>
</evidence>
<dbReference type="STRING" id="123822.B0188_01180"/>
<dbReference type="OrthoDB" id="2360740at2"/>
<keyword evidence="3 7" id="KW-1003">Cell membrane</keyword>
<comment type="subcellular location">
    <subcellularLocation>
        <location evidence="1 7">Cell membrane</location>
        <topology evidence="1 7">Multi-pass membrane protein</topology>
    </subcellularLocation>
</comment>
<feature type="transmembrane region" description="Helical" evidence="7">
    <location>
        <begin position="67"/>
        <end position="85"/>
    </location>
</feature>
<comment type="similarity">
    <text evidence="2 7">Belongs to the UPF0266 family.</text>
</comment>
<dbReference type="Pfam" id="PF06173">
    <property type="entry name" value="DUF986"/>
    <property type="match status" value="1"/>
</dbReference>
<proteinExistence type="inferred from homology"/>
<evidence type="ECO:0000256" key="2">
    <source>
        <dbReference type="ARBA" id="ARBA00009962"/>
    </source>
</evidence>
<protein>
    <recommendedName>
        <fullName evidence="7">UPF0266 membrane protein B0188_01180</fullName>
    </recommendedName>
</protein>